<feature type="chain" id="PRO_5009446968" description="Antifungal protein" evidence="1">
    <location>
        <begin position="17"/>
        <end position="65"/>
    </location>
</feature>
<reference evidence="3" key="1">
    <citation type="submission" date="2016-03" db="EMBL/GenBank/DDBJ databases">
        <authorList>
            <person name="Guldener U."/>
        </authorList>
    </citation>
    <scope>NUCLEOTIDE SEQUENCE [LARGE SCALE GENOMIC DNA]</scope>
    <source>
        <strain evidence="3">04CH-RAC-A.6.1</strain>
    </source>
</reference>
<protein>
    <recommendedName>
        <fullName evidence="4">Antifungal protein</fullName>
    </recommendedName>
</protein>
<proteinExistence type="predicted"/>
<evidence type="ECO:0008006" key="4">
    <source>
        <dbReference type="Google" id="ProtNLM"/>
    </source>
</evidence>
<organism evidence="2 3">
    <name type="scientific">Rhynchosporium agropyri</name>
    <dbReference type="NCBI Taxonomy" id="914238"/>
    <lineage>
        <taxon>Eukaryota</taxon>
        <taxon>Fungi</taxon>
        <taxon>Dikarya</taxon>
        <taxon>Ascomycota</taxon>
        <taxon>Pezizomycotina</taxon>
        <taxon>Leotiomycetes</taxon>
        <taxon>Helotiales</taxon>
        <taxon>Ploettnerulaceae</taxon>
        <taxon>Rhynchosporium</taxon>
    </lineage>
</organism>
<dbReference type="EMBL" id="FJUX01000111">
    <property type="protein sequence ID" value="CZT09126.1"/>
    <property type="molecule type" value="Genomic_DNA"/>
</dbReference>
<dbReference type="AlphaFoldDB" id="A0A1E1LF17"/>
<keyword evidence="3" id="KW-1185">Reference proteome</keyword>
<dbReference type="Proteomes" id="UP000178912">
    <property type="component" value="Unassembled WGS sequence"/>
</dbReference>
<evidence type="ECO:0000313" key="3">
    <source>
        <dbReference type="Proteomes" id="UP000178912"/>
    </source>
</evidence>
<feature type="signal peptide" evidence="1">
    <location>
        <begin position="1"/>
        <end position="16"/>
    </location>
</feature>
<name>A0A1E1LF17_9HELO</name>
<keyword evidence="1" id="KW-0732">Signal</keyword>
<evidence type="ECO:0000313" key="2">
    <source>
        <dbReference type="EMBL" id="CZT09126.1"/>
    </source>
</evidence>
<evidence type="ECO:0000256" key="1">
    <source>
        <dbReference type="SAM" id="SignalP"/>
    </source>
</evidence>
<sequence>MKFLVLSAALFQVAFAVTYTGKTIHTQGNDAMCDTPQGQWMCRNKSFAVGKPCTVGKDKFYANDC</sequence>
<gene>
    <name evidence="2" type="ORF">RAG0_13983</name>
</gene>
<accession>A0A1E1LF17</accession>